<accession>A0AAV3ZDT1</accession>
<sequence length="169" mass="20021">MHKEEFQLEVSNRFNALEENKPAIETFHKIMEEGAERFGQNAKDKPNEKLEEDIEIERLDEKRKSLKKKEGKTTVEKIEYTELNKLVKKERRARQRKKRKEESEKIIANGRGPREAYKGGARKKISCMIKEHGESTTNRHEIITICQTFYRKLYEQKTPDQTNDPNIKS</sequence>
<dbReference type="AlphaFoldDB" id="A0AAV3ZDT1"/>
<protein>
    <submittedName>
        <fullName evidence="2">Uncharacterized protein</fullName>
    </submittedName>
</protein>
<dbReference type="Proteomes" id="UP000735302">
    <property type="component" value="Unassembled WGS sequence"/>
</dbReference>
<reference evidence="2 3" key="1">
    <citation type="journal article" date="2021" name="Elife">
        <title>Chloroplast acquisition without the gene transfer in kleptoplastic sea slugs, Plakobranchus ocellatus.</title>
        <authorList>
            <person name="Maeda T."/>
            <person name="Takahashi S."/>
            <person name="Yoshida T."/>
            <person name="Shimamura S."/>
            <person name="Takaki Y."/>
            <person name="Nagai Y."/>
            <person name="Toyoda A."/>
            <person name="Suzuki Y."/>
            <person name="Arimoto A."/>
            <person name="Ishii H."/>
            <person name="Satoh N."/>
            <person name="Nishiyama T."/>
            <person name="Hasebe M."/>
            <person name="Maruyama T."/>
            <person name="Minagawa J."/>
            <person name="Obokata J."/>
            <person name="Shigenobu S."/>
        </authorList>
    </citation>
    <scope>NUCLEOTIDE SEQUENCE [LARGE SCALE GENOMIC DNA]</scope>
</reference>
<evidence type="ECO:0000313" key="3">
    <source>
        <dbReference type="Proteomes" id="UP000735302"/>
    </source>
</evidence>
<gene>
    <name evidence="2" type="ORF">PoB_001940300</name>
</gene>
<keyword evidence="3" id="KW-1185">Reference proteome</keyword>
<feature type="compositionally biased region" description="Basic residues" evidence="1">
    <location>
        <begin position="89"/>
        <end position="99"/>
    </location>
</feature>
<evidence type="ECO:0000256" key="1">
    <source>
        <dbReference type="SAM" id="MobiDB-lite"/>
    </source>
</evidence>
<comment type="caution">
    <text evidence="2">The sequence shown here is derived from an EMBL/GenBank/DDBJ whole genome shotgun (WGS) entry which is preliminary data.</text>
</comment>
<evidence type="ECO:0000313" key="2">
    <source>
        <dbReference type="EMBL" id="GFN92897.1"/>
    </source>
</evidence>
<proteinExistence type="predicted"/>
<dbReference type="EMBL" id="BLXT01002301">
    <property type="protein sequence ID" value="GFN92897.1"/>
    <property type="molecule type" value="Genomic_DNA"/>
</dbReference>
<organism evidence="2 3">
    <name type="scientific">Plakobranchus ocellatus</name>
    <dbReference type="NCBI Taxonomy" id="259542"/>
    <lineage>
        <taxon>Eukaryota</taxon>
        <taxon>Metazoa</taxon>
        <taxon>Spiralia</taxon>
        <taxon>Lophotrochozoa</taxon>
        <taxon>Mollusca</taxon>
        <taxon>Gastropoda</taxon>
        <taxon>Heterobranchia</taxon>
        <taxon>Euthyneura</taxon>
        <taxon>Panpulmonata</taxon>
        <taxon>Sacoglossa</taxon>
        <taxon>Placobranchoidea</taxon>
        <taxon>Plakobranchidae</taxon>
        <taxon>Plakobranchus</taxon>
    </lineage>
</organism>
<name>A0AAV3ZDT1_9GAST</name>
<feature type="region of interest" description="Disordered" evidence="1">
    <location>
        <begin position="89"/>
        <end position="119"/>
    </location>
</feature>